<evidence type="ECO:0000256" key="2">
    <source>
        <dbReference type="SAM" id="Phobius"/>
    </source>
</evidence>
<feature type="region of interest" description="Disordered" evidence="1">
    <location>
        <begin position="214"/>
        <end position="246"/>
    </location>
</feature>
<dbReference type="EMBL" id="VFQE01000001">
    <property type="protein sequence ID" value="TQN43388.1"/>
    <property type="molecule type" value="Genomic_DNA"/>
</dbReference>
<name>A0A543PH34_9ACTN</name>
<proteinExistence type="predicted"/>
<keyword evidence="2" id="KW-0472">Membrane</keyword>
<feature type="compositionally biased region" description="Pro residues" evidence="1">
    <location>
        <begin position="237"/>
        <end position="246"/>
    </location>
</feature>
<evidence type="ECO:0000313" key="3">
    <source>
        <dbReference type="EMBL" id="TQN43388.1"/>
    </source>
</evidence>
<feature type="transmembrane region" description="Helical" evidence="2">
    <location>
        <begin position="58"/>
        <end position="79"/>
    </location>
</feature>
<dbReference type="Proteomes" id="UP000319865">
    <property type="component" value="Unassembled WGS sequence"/>
</dbReference>
<feature type="transmembrane region" description="Helical" evidence="2">
    <location>
        <begin position="108"/>
        <end position="128"/>
    </location>
</feature>
<dbReference type="NCBIfam" id="TIGR01167">
    <property type="entry name" value="LPXTG_anchor"/>
    <property type="match status" value="1"/>
</dbReference>
<feature type="transmembrane region" description="Helical" evidence="2">
    <location>
        <begin position="135"/>
        <end position="154"/>
    </location>
</feature>
<sequence length="246" mass="24571">MFTGAVTYPAPTTDAVAAHGLPNGALGPAAPEGRGTTRSVASAYWRGRAEVRADSRSSAGIVLALALAGIPTGLLWWWLAPRADFRVTEAGPVPIGNPSPELLAADDAVLALILAGVGLLAGSAAWLLRRRRGVATVLALAVGACLTGVVAWQTGELLGGGPSEAELTDIGARVTTSLTLGSLPALALTPFTALLAYVAAVLYALDDGLGRTESDAGGRAASAGGGALLPDERPLVDAPPPASPST</sequence>
<protein>
    <submittedName>
        <fullName evidence="3">LPXTG-motif cell wall-anchored protein</fullName>
    </submittedName>
</protein>
<organism evidence="3 4">
    <name type="scientific">Blastococcus colisei</name>
    <dbReference type="NCBI Taxonomy" id="1564162"/>
    <lineage>
        <taxon>Bacteria</taxon>
        <taxon>Bacillati</taxon>
        <taxon>Actinomycetota</taxon>
        <taxon>Actinomycetes</taxon>
        <taxon>Geodermatophilales</taxon>
        <taxon>Geodermatophilaceae</taxon>
        <taxon>Blastococcus</taxon>
    </lineage>
</organism>
<dbReference type="AlphaFoldDB" id="A0A543PH34"/>
<accession>A0A543PH34</accession>
<keyword evidence="2" id="KW-0812">Transmembrane</keyword>
<keyword evidence="2" id="KW-1133">Transmembrane helix</keyword>
<comment type="caution">
    <text evidence="3">The sequence shown here is derived from an EMBL/GenBank/DDBJ whole genome shotgun (WGS) entry which is preliminary data.</text>
</comment>
<evidence type="ECO:0000256" key="1">
    <source>
        <dbReference type="SAM" id="MobiDB-lite"/>
    </source>
</evidence>
<gene>
    <name evidence="3" type="ORF">FHU33_2832</name>
</gene>
<feature type="transmembrane region" description="Helical" evidence="2">
    <location>
        <begin position="185"/>
        <end position="205"/>
    </location>
</feature>
<evidence type="ECO:0000313" key="4">
    <source>
        <dbReference type="Proteomes" id="UP000319865"/>
    </source>
</evidence>
<keyword evidence="4" id="KW-1185">Reference proteome</keyword>
<reference evidence="3 4" key="1">
    <citation type="submission" date="2019-06" db="EMBL/GenBank/DDBJ databases">
        <title>Sequencing the genomes of 1000 actinobacteria strains.</title>
        <authorList>
            <person name="Klenk H.-P."/>
        </authorList>
    </citation>
    <scope>NUCLEOTIDE SEQUENCE [LARGE SCALE GENOMIC DNA]</scope>
    <source>
        <strain evidence="3 4">DSM 46837</strain>
    </source>
</reference>